<dbReference type="AlphaFoldDB" id="A0A644XGN2"/>
<name>A0A644XGN2_9ZZZZ</name>
<protein>
    <submittedName>
        <fullName evidence="1">Uncharacterized protein</fullName>
    </submittedName>
</protein>
<comment type="caution">
    <text evidence="1">The sequence shown here is derived from an EMBL/GenBank/DDBJ whole genome shotgun (WGS) entry which is preliminary data.</text>
</comment>
<reference evidence="1" key="1">
    <citation type="submission" date="2019-08" db="EMBL/GenBank/DDBJ databases">
        <authorList>
            <person name="Kucharzyk K."/>
            <person name="Murdoch R.W."/>
            <person name="Higgins S."/>
            <person name="Loffler F."/>
        </authorList>
    </citation>
    <scope>NUCLEOTIDE SEQUENCE</scope>
</reference>
<gene>
    <name evidence="1" type="ORF">SDC9_61282</name>
</gene>
<sequence length="116" mass="12920">MGIFELLVEVQKILHIGAPPGVDRLIRVAHNKKVLVITAQGLHQLNLQIVNVLILIDHNVLQTLLPLQPDRFLHTENVENIFNQVVVVETEALFLLIQVSPKDDVLCVSGAQILLV</sequence>
<organism evidence="1">
    <name type="scientific">bioreactor metagenome</name>
    <dbReference type="NCBI Taxonomy" id="1076179"/>
    <lineage>
        <taxon>unclassified sequences</taxon>
        <taxon>metagenomes</taxon>
        <taxon>ecological metagenomes</taxon>
    </lineage>
</organism>
<accession>A0A644XGN2</accession>
<dbReference type="EMBL" id="VSSQ01002357">
    <property type="protein sequence ID" value="MPM14918.1"/>
    <property type="molecule type" value="Genomic_DNA"/>
</dbReference>
<evidence type="ECO:0000313" key="1">
    <source>
        <dbReference type="EMBL" id="MPM14918.1"/>
    </source>
</evidence>
<proteinExistence type="predicted"/>